<evidence type="ECO:0000313" key="3">
    <source>
        <dbReference type="Proteomes" id="UP000765509"/>
    </source>
</evidence>
<dbReference type="Proteomes" id="UP000765509">
    <property type="component" value="Unassembled WGS sequence"/>
</dbReference>
<evidence type="ECO:0000256" key="1">
    <source>
        <dbReference type="SAM" id="MobiDB-lite"/>
    </source>
</evidence>
<proteinExistence type="predicted"/>
<reference evidence="2" key="1">
    <citation type="submission" date="2021-03" db="EMBL/GenBank/DDBJ databases">
        <title>Draft genome sequence of rust myrtle Austropuccinia psidii MF-1, a brazilian biotype.</title>
        <authorList>
            <person name="Quecine M.C."/>
            <person name="Pachon D.M.R."/>
            <person name="Bonatelli M.L."/>
            <person name="Correr F.H."/>
            <person name="Franceschini L.M."/>
            <person name="Leite T.F."/>
            <person name="Margarido G.R.A."/>
            <person name="Almeida C.A."/>
            <person name="Ferrarezi J.A."/>
            <person name="Labate C.A."/>
        </authorList>
    </citation>
    <scope>NUCLEOTIDE SEQUENCE</scope>
    <source>
        <strain evidence="2">MF-1</strain>
    </source>
</reference>
<feature type="compositionally biased region" description="Basic and acidic residues" evidence="1">
    <location>
        <begin position="88"/>
        <end position="98"/>
    </location>
</feature>
<dbReference type="AlphaFoldDB" id="A0A9Q3IVV0"/>
<keyword evidence="3" id="KW-1185">Reference proteome</keyword>
<protein>
    <submittedName>
        <fullName evidence="2">Uncharacterized protein</fullName>
    </submittedName>
</protein>
<comment type="caution">
    <text evidence="2">The sequence shown here is derived from an EMBL/GenBank/DDBJ whole genome shotgun (WGS) entry which is preliminary data.</text>
</comment>
<name>A0A9Q3IVV0_9BASI</name>
<evidence type="ECO:0000313" key="2">
    <source>
        <dbReference type="EMBL" id="MBW0551175.1"/>
    </source>
</evidence>
<feature type="region of interest" description="Disordered" evidence="1">
    <location>
        <begin position="71"/>
        <end position="98"/>
    </location>
</feature>
<feature type="region of interest" description="Disordered" evidence="1">
    <location>
        <begin position="26"/>
        <end position="59"/>
    </location>
</feature>
<feature type="compositionally biased region" description="Basic and acidic residues" evidence="1">
    <location>
        <begin position="28"/>
        <end position="41"/>
    </location>
</feature>
<gene>
    <name evidence="2" type="ORF">O181_090890</name>
</gene>
<dbReference type="EMBL" id="AVOT02056962">
    <property type="protein sequence ID" value="MBW0551175.1"/>
    <property type="molecule type" value="Genomic_DNA"/>
</dbReference>
<accession>A0A9Q3IVV0</accession>
<sequence length="98" mass="11287">MPKENRVFDCLQTMICHLYSSETLASKETNRRTEKACPKPEDLEEGTLDTVVDGKTLRDPPTQRFISMEHGQKEVQPGIQLGRTWSKLPEDLSQRDRI</sequence>
<organism evidence="2 3">
    <name type="scientific">Austropuccinia psidii MF-1</name>
    <dbReference type="NCBI Taxonomy" id="1389203"/>
    <lineage>
        <taxon>Eukaryota</taxon>
        <taxon>Fungi</taxon>
        <taxon>Dikarya</taxon>
        <taxon>Basidiomycota</taxon>
        <taxon>Pucciniomycotina</taxon>
        <taxon>Pucciniomycetes</taxon>
        <taxon>Pucciniales</taxon>
        <taxon>Sphaerophragmiaceae</taxon>
        <taxon>Austropuccinia</taxon>
    </lineage>
</organism>